<protein>
    <submittedName>
        <fullName evidence="1">Uncharacterized protein</fullName>
    </submittedName>
</protein>
<accession>A0AAW7Z2D0</accession>
<dbReference type="SUPFAM" id="SSF48452">
    <property type="entry name" value="TPR-like"/>
    <property type="match status" value="1"/>
</dbReference>
<evidence type="ECO:0000313" key="2">
    <source>
        <dbReference type="Proteomes" id="UP001170717"/>
    </source>
</evidence>
<comment type="caution">
    <text evidence="1">The sequence shown here is derived from an EMBL/GenBank/DDBJ whole genome shotgun (WGS) entry which is preliminary data.</text>
</comment>
<dbReference type="Gene3D" id="1.25.40.10">
    <property type="entry name" value="Tetratricopeptide repeat domain"/>
    <property type="match status" value="1"/>
</dbReference>
<dbReference type="RefSeq" id="WP_303538407.1">
    <property type="nucleotide sequence ID" value="NZ_JAUOQI010000005.1"/>
</dbReference>
<reference evidence="1" key="1">
    <citation type="submission" date="2023-07" db="EMBL/GenBank/DDBJ databases">
        <title>Genome content predicts the carbon catabolic preferences of heterotrophic bacteria.</title>
        <authorList>
            <person name="Gralka M."/>
        </authorList>
    </citation>
    <scope>NUCLEOTIDE SEQUENCE</scope>
    <source>
        <strain evidence="1">F2M12</strain>
    </source>
</reference>
<sequence length="447" mass="51687">MMFYRIVLLAGAILLSGCESTSTQNVNASPELVGLEQQVKSYPNDSQALRNLVEYQLKAFEREPDYDLLNKLQSNLQQGIKQAPNDRYFAFHYYRLNLQLAFVEQEYDEQKWQGFYNQHPFLSTLDIAPPVYVSYLLEQPQDEKMLAALKQTVRDNPFFMNGALELAYYYYNQDQVELALYIVDAARKRDDNYPDLKSDWVLYQTEYALKNMCDTGTYKPLDDIITESRLLTQSFPNDPFQFNLLADLFRLSNKTTLAVYTAQKAAKLDPSYQSYLNEMYLWDTKIDKVIDYEITDADSKAEVLLTQIYANIVAGNWDEVGSLASRYSQVDEARIYGVLYGAYGYKMQGNSQGHRELLNFASEHLELDDWQKGMLSFAKGSIDEAQLMARASDRCEQSEALFIAALNHIENDNAELAETYWQRIYELDIRTFFEFAVAKNKIKAAKK</sequence>
<name>A0AAW7Z2D0_9ALTE</name>
<proteinExistence type="predicted"/>
<dbReference type="EMBL" id="JAUOQI010000005">
    <property type="protein sequence ID" value="MDO6577452.1"/>
    <property type="molecule type" value="Genomic_DNA"/>
</dbReference>
<organism evidence="1 2">
    <name type="scientific">Alteromonas stellipolaris</name>
    <dbReference type="NCBI Taxonomy" id="233316"/>
    <lineage>
        <taxon>Bacteria</taxon>
        <taxon>Pseudomonadati</taxon>
        <taxon>Pseudomonadota</taxon>
        <taxon>Gammaproteobacteria</taxon>
        <taxon>Alteromonadales</taxon>
        <taxon>Alteromonadaceae</taxon>
        <taxon>Alteromonas/Salinimonas group</taxon>
        <taxon>Alteromonas</taxon>
    </lineage>
</organism>
<gene>
    <name evidence="1" type="ORF">Q4527_08610</name>
</gene>
<dbReference type="PROSITE" id="PS51257">
    <property type="entry name" value="PROKAR_LIPOPROTEIN"/>
    <property type="match status" value="1"/>
</dbReference>
<dbReference type="AlphaFoldDB" id="A0AAW7Z2D0"/>
<dbReference type="Proteomes" id="UP001170717">
    <property type="component" value="Unassembled WGS sequence"/>
</dbReference>
<dbReference type="InterPro" id="IPR011990">
    <property type="entry name" value="TPR-like_helical_dom_sf"/>
</dbReference>
<evidence type="ECO:0000313" key="1">
    <source>
        <dbReference type="EMBL" id="MDO6577452.1"/>
    </source>
</evidence>